<feature type="transmembrane region" description="Helical" evidence="5">
    <location>
        <begin position="76"/>
        <end position="96"/>
    </location>
</feature>
<evidence type="ECO:0000259" key="6">
    <source>
        <dbReference type="PROSITE" id="PS50262"/>
    </source>
</evidence>
<keyword evidence="7" id="KW-1185">Reference proteome</keyword>
<protein>
    <submittedName>
        <fullName evidence="8">G-protein coupled receptors family 1 profile domain-containing protein</fullName>
    </submittedName>
</protein>
<feature type="domain" description="G-protein coupled receptors family 1 profile" evidence="6">
    <location>
        <begin position="1"/>
        <end position="236"/>
    </location>
</feature>
<dbReference type="CDD" id="cd00637">
    <property type="entry name" value="7tm_classA_rhodopsin-like"/>
    <property type="match status" value="1"/>
</dbReference>
<evidence type="ECO:0000313" key="7">
    <source>
        <dbReference type="Proteomes" id="UP000887566"/>
    </source>
</evidence>
<dbReference type="Proteomes" id="UP000887566">
    <property type="component" value="Unplaced"/>
</dbReference>
<dbReference type="WBParaSite" id="PSAMB.scaffold1400size32027.g12810.t1">
    <property type="protein sequence ID" value="PSAMB.scaffold1400size32027.g12810.t1"/>
    <property type="gene ID" value="PSAMB.scaffold1400size32027.g12810"/>
</dbReference>
<evidence type="ECO:0000256" key="5">
    <source>
        <dbReference type="SAM" id="Phobius"/>
    </source>
</evidence>
<evidence type="ECO:0000256" key="1">
    <source>
        <dbReference type="ARBA" id="ARBA00004141"/>
    </source>
</evidence>
<proteinExistence type="predicted"/>
<evidence type="ECO:0000256" key="2">
    <source>
        <dbReference type="ARBA" id="ARBA00022692"/>
    </source>
</evidence>
<dbReference type="PROSITE" id="PS50262">
    <property type="entry name" value="G_PROTEIN_RECEP_F1_2"/>
    <property type="match status" value="1"/>
</dbReference>
<dbReference type="PANTHER" id="PTHR47518:SF9">
    <property type="entry name" value="SERPENTINE RECEPTOR, CLASS T"/>
    <property type="match status" value="1"/>
</dbReference>
<keyword evidence="2 5" id="KW-0812">Transmembrane</keyword>
<dbReference type="AlphaFoldDB" id="A0A914UZR4"/>
<evidence type="ECO:0000256" key="4">
    <source>
        <dbReference type="ARBA" id="ARBA00023136"/>
    </source>
</evidence>
<accession>A0A914UZR4</accession>
<dbReference type="GO" id="GO:0016020">
    <property type="term" value="C:membrane"/>
    <property type="evidence" value="ECO:0007669"/>
    <property type="project" value="UniProtKB-SubCell"/>
</dbReference>
<dbReference type="Gene3D" id="1.20.1070.10">
    <property type="entry name" value="Rhodopsin 7-helix transmembrane proteins"/>
    <property type="match status" value="1"/>
</dbReference>
<dbReference type="InterPro" id="IPR017452">
    <property type="entry name" value="GPCR_Rhodpsn_7TM"/>
</dbReference>
<keyword evidence="4 5" id="KW-0472">Membrane</keyword>
<name>A0A914UZR4_9BILA</name>
<reference evidence="8" key="1">
    <citation type="submission" date="2022-11" db="UniProtKB">
        <authorList>
            <consortium name="WormBaseParasite"/>
        </authorList>
    </citation>
    <scope>IDENTIFICATION</scope>
</reference>
<dbReference type="Pfam" id="PF10292">
    <property type="entry name" value="7TM_GPCR_Srab"/>
    <property type="match status" value="1"/>
</dbReference>
<dbReference type="PANTHER" id="PTHR47518">
    <property type="entry name" value="SERPENTINE RECEPTOR CLASS EPSILON-13-RELATED"/>
    <property type="match status" value="1"/>
</dbReference>
<dbReference type="InterPro" id="IPR052854">
    <property type="entry name" value="Serpentine_rcpt_epsilon"/>
</dbReference>
<keyword evidence="3 5" id="KW-1133">Transmembrane helix</keyword>
<dbReference type="InterPro" id="IPR019408">
    <property type="entry name" value="7TM_GPCR_serpentine_rcpt_Srab"/>
</dbReference>
<organism evidence="7 8">
    <name type="scientific">Plectus sambesii</name>
    <dbReference type="NCBI Taxonomy" id="2011161"/>
    <lineage>
        <taxon>Eukaryota</taxon>
        <taxon>Metazoa</taxon>
        <taxon>Ecdysozoa</taxon>
        <taxon>Nematoda</taxon>
        <taxon>Chromadorea</taxon>
        <taxon>Plectida</taxon>
        <taxon>Plectina</taxon>
        <taxon>Plectoidea</taxon>
        <taxon>Plectidae</taxon>
        <taxon>Plectus</taxon>
    </lineage>
</organism>
<dbReference type="SUPFAM" id="SSF81321">
    <property type="entry name" value="Family A G protein-coupled receptor-like"/>
    <property type="match status" value="1"/>
</dbReference>
<evidence type="ECO:0000256" key="3">
    <source>
        <dbReference type="ARBA" id="ARBA00022989"/>
    </source>
</evidence>
<evidence type="ECO:0000313" key="8">
    <source>
        <dbReference type="WBParaSite" id="PSAMB.scaffold1400size32027.g12810.t1"/>
    </source>
</evidence>
<sequence>MAIGCVIQGISRQVVLIQTLLVPDSNNSTGYLFFCWLVGAVYMAAIHIVSLSLIALAIERFIATINAKTYETKQSIVLGVGLVTFQWIYACGVVLISKLVEESEVVGETTCSSQGYMSGGVILTSLCIVLLTSVIAVAIFIVLLHTNKKRYETTFLNRSLHSLSERYQLSENIKTTRLLFPVVTANAICSFLCIFIGIFIIACDAESAIAKILVQVALYIVSLLLPGYAAIFPWLSAFGHPELQKEMQKTLRCCLTERIVPEQPKNANGVELILNREHEQSAHFEAMNNAWNA</sequence>
<feature type="transmembrane region" description="Helical" evidence="5">
    <location>
        <begin position="31"/>
        <end position="56"/>
    </location>
</feature>
<feature type="transmembrane region" description="Helical" evidence="5">
    <location>
        <begin position="208"/>
        <end position="235"/>
    </location>
</feature>
<feature type="transmembrane region" description="Helical" evidence="5">
    <location>
        <begin position="116"/>
        <end position="144"/>
    </location>
</feature>
<comment type="subcellular location">
    <subcellularLocation>
        <location evidence="1">Membrane</location>
        <topology evidence="1">Multi-pass membrane protein</topology>
    </subcellularLocation>
</comment>
<feature type="transmembrane region" description="Helical" evidence="5">
    <location>
        <begin position="178"/>
        <end position="202"/>
    </location>
</feature>